<accession>A0A0R2D649</accession>
<dbReference type="Gene3D" id="2.30.30.1210">
    <property type="entry name" value="Domain of unknown function DUF1541"/>
    <property type="match status" value="1"/>
</dbReference>
<dbReference type="Gene3D" id="3.90.226.10">
    <property type="entry name" value="2-enoyl-CoA Hydratase, Chain A, domain 1"/>
    <property type="match status" value="1"/>
</dbReference>
<keyword evidence="10" id="KW-1185">Reference proteome</keyword>
<dbReference type="GO" id="GO:0004252">
    <property type="term" value="F:serine-type endopeptidase activity"/>
    <property type="evidence" value="ECO:0007669"/>
    <property type="project" value="InterPro"/>
</dbReference>
<dbReference type="PANTHER" id="PTHR10381:SF70">
    <property type="entry name" value="ATP-DEPENDENT CLP PROTEASE PROTEOLYTIC SUBUNIT"/>
    <property type="match status" value="1"/>
</dbReference>
<dbReference type="GO" id="GO:0009368">
    <property type="term" value="C:endopeptidase Clp complex"/>
    <property type="evidence" value="ECO:0007669"/>
    <property type="project" value="TreeGrafter"/>
</dbReference>
<feature type="domain" description="DUF1541" evidence="8">
    <location>
        <begin position="231"/>
        <end position="281"/>
    </location>
</feature>
<organism evidence="9 10">
    <name type="scientific">Liquorilactobacillus aquaticus DSM 21051</name>
    <dbReference type="NCBI Taxonomy" id="1423725"/>
    <lineage>
        <taxon>Bacteria</taxon>
        <taxon>Bacillati</taxon>
        <taxon>Bacillota</taxon>
        <taxon>Bacilli</taxon>
        <taxon>Lactobacillales</taxon>
        <taxon>Lactobacillaceae</taxon>
        <taxon>Liquorilactobacillus</taxon>
    </lineage>
</organism>
<keyword evidence="4" id="KW-0378">Hydrolase</keyword>
<dbReference type="InterPro" id="IPR001907">
    <property type="entry name" value="ClpP"/>
</dbReference>
<name>A0A0R2D649_9LACO</name>
<dbReference type="OrthoDB" id="9806592at2"/>
<dbReference type="InterPro" id="IPR029045">
    <property type="entry name" value="ClpP/crotonase-like_dom_sf"/>
</dbReference>
<sequence length="317" mass="34465">MLIKVNGMITNDDDAPIYRDWFGMTVVSPSDIIGQLPNDGSDVSMEIASDGGEVDAATEVYTALHNYPGNVTAQIVSNAYSAGTIIAMGANKVQMSPGAKMMIHNASCGTQGDYHEMDTTSGMLKTTNQAIANMYSVKTGKPVNDFLALMDKETWLSAEDAINLGLADEQIDYSPEPVTNTIGKLIPHKAIEKVKNLVAENKKIKQLNMSMGSGDSDDNLNPAINPLYPEGTEVTVLADHMSGMKGAKGVVDHAYNANVYMIDYTPTDGTPEVVDHRWVTEDELSSPDESNEKNSKKNNSRLQNLRQKKLAIFLDQK</sequence>
<dbReference type="GO" id="GO:0006515">
    <property type="term" value="P:protein quality control for misfolded or incompletely synthesized proteins"/>
    <property type="evidence" value="ECO:0007669"/>
    <property type="project" value="TreeGrafter"/>
</dbReference>
<evidence type="ECO:0000256" key="1">
    <source>
        <dbReference type="ARBA" id="ARBA00007039"/>
    </source>
</evidence>
<keyword evidence="2" id="KW-0963">Cytoplasm</keyword>
<keyword evidence="5" id="KW-0720">Serine protease</keyword>
<comment type="caution">
    <text evidence="9">The sequence shown here is derived from an EMBL/GenBank/DDBJ whole genome shotgun (WGS) entry which is preliminary data.</text>
</comment>
<dbReference type="Proteomes" id="UP000051015">
    <property type="component" value="Unassembled WGS sequence"/>
</dbReference>
<dbReference type="Pfam" id="PF00574">
    <property type="entry name" value="CLP_protease"/>
    <property type="match status" value="1"/>
</dbReference>
<dbReference type="GO" id="GO:0051117">
    <property type="term" value="F:ATPase binding"/>
    <property type="evidence" value="ECO:0007669"/>
    <property type="project" value="TreeGrafter"/>
</dbReference>
<dbReference type="CDD" id="cd07016">
    <property type="entry name" value="S14_ClpP_1"/>
    <property type="match status" value="1"/>
</dbReference>
<dbReference type="RefSeq" id="WP_057876406.1">
    <property type="nucleotide sequence ID" value="NZ_AYZD01000018.1"/>
</dbReference>
<dbReference type="InterPro" id="IPR011438">
    <property type="entry name" value="DUF1541"/>
</dbReference>
<proteinExistence type="inferred from homology"/>
<evidence type="ECO:0000256" key="6">
    <source>
        <dbReference type="RuleBase" id="RU003567"/>
    </source>
</evidence>
<evidence type="ECO:0000313" key="9">
    <source>
        <dbReference type="EMBL" id="KRM95963.1"/>
    </source>
</evidence>
<dbReference type="SUPFAM" id="SSF52096">
    <property type="entry name" value="ClpP/crotonase"/>
    <property type="match status" value="1"/>
</dbReference>
<evidence type="ECO:0000256" key="3">
    <source>
        <dbReference type="ARBA" id="ARBA00022670"/>
    </source>
</evidence>
<keyword evidence="3 9" id="KW-0645">Protease</keyword>
<dbReference type="STRING" id="1423725.FC19_GL001444"/>
<dbReference type="NCBIfam" id="NF045542">
    <property type="entry name" value="Clp_rel_HeadMat"/>
    <property type="match status" value="1"/>
</dbReference>
<dbReference type="PRINTS" id="PR00127">
    <property type="entry name" value="CLPPROTEASEP"/>
</dbReference>
<dbReference type="PATRIC" id="fig|1423725.3.peg.1485"/>
<dbReference type="InterPro" id="IPR023562">
    <property type="entry name" value="ClpP/TepA"/>
</dbReference>
<evidence type="ECO:0000313" key="10">
    <source>
        <dbReference type="Proteomes" id="UP000051015"/>
    </source>
</evidence>
<evidence type="ECO:0000256" key="4">
    <source>
        <dbReference type="ARBA" id="ARBA00022801"/>
    </source>
</evidence>
<dbReference type="AlphaFoldDB" id="A0A0R2D649"/>
<protein>
    <recommendedName>
        <fullName evidence="6">ATP-dependent Clp protease proteolytic subunit</fullName>
    </recommendedName>
</protein>
<dbReference type="EMBL" id="AYZD01000018">
    <property type="protein sequence ID" value="KRM95963.1"/>
    <property type="molecule type" value="Genomic_DNA"/>
</dbReference>
<evidence type="ECO:0000259" key="8">
    <source>
        <dbReference type="Pfam" id="PF07563"/>
    </source>
</evidence>
<evidence type="ECO:0000256" key="5">
    <source>
        <dbReference type="ARBA" id="ARBA00022825"/>
    </source>
</evidence>
<evidence type="ECO:0000256" key="7">
    <source>
        <dbReference type="SAM" id="MobiDB-lite"/>
    </source>
</evidence>
<reference evidence="9 10" key="1">
    <citation type="journal article" date="2015" name="Genome Announc.">
        <title>Expanding the biotechnology potential of lactobacilli through comparative genomics of 213 strains and associated genera.</title>
        <authorList>
            <person name="Sun Z."/>
            <person name="Harris H.M."/>
            <person name="McCann A."/>
            <person name="Guo C."/>
            <person name="Argimon S."/>
            <person name="Zhang W."/>
            <person name="Yang X."/>
            <person name="Jeffery I.B."/>
            <person name="Cooney J.C."/>
            <person name="Kagawa T.F."/>
            <person name="Liu W."/>
            <person name="Song Y."/>
            <person name="Salvetti E."/>
            <person name="Wrobel A."/>
            <person name="Rasinkangas P."/>
            <person name="Parkhill J."/>
            <person name="Rea M.C."/>
            <person name="O'Sullivan O."/>
            <person name="Ritari J."/>
            <person name="Douillard F.P."/>
            <person name="Paul Ross R."/>
            <person name="Yang R."/>
            <person name="Briner A.E."/>
            <person name="Felis G.E."/>
            <person name="de Vos W.M."/>
            <person name="Barrangou R."/>
            <person name="Klaenhammer T.R."/>
            <person name="Caufield P.W."/>
            <person name="Cui Y."/>
            <person name="Zhang H."/>
            <person name="O'Toole P.W."/>
        </authorList>
    </citation>
    <scope>NUCLEOTIDE SEQUENCE [LARGE SCALE GENOMIC DNA]</scope>
    <source>
        <strain evidence="9 10">DSM 21051</strain>
    </source>
</reference>
<dbReference type="GO" id="GO:0004176">
    <property type="term" value="F:ATP-dependent peptidase activity"/>
    <property type="evidence" value="ECO:0007669"/>
    <property type="project" value="InterPro"/>
</dbReference>
<evidence type="ECO:0000256" key="2">
    <source>
        <dbReference type="ARBA" id="ARBA00022490"/>
    </source>
</evidence>
<dbReference type="PANTHER" id="PTHR10381">
    <property type="entry name" value="ATP-DEPENDENT CLP PROTEASE PROTEOLYTIC SUBUNIT"/>
    <property type="match status" value="1"/>
</dbReference>
<gene>
    <name evidence="9" type="ORF">FC19_GL001444</name>
</gene>
<comment type="similarity">
    <text evidence="1 6">Belongs to the peptidase S14 family.</text>
</comment>
<dbReference type="Pfam" id="PF07563">
    <property type="entry name" value="DUF1541"/>
    <property type="match status" value="1"/>
</dbReference>
<feature type="region of interest" description="Disordered" evidence="7">
    <location>
        <begin position="282"/>
        <end position="302"/>
    </location>
</feature>